<evidence type="ECO:0000313" key="3">
    <source>
        <dbReference type="EMBL" id="KAF7807429.1"/>
    </source>
</evidence>
<dbReference type="PANTHER" id="PTHR47074:SF11">
    <property type="entry name" value="REVERSE TRANSCRIPTASE-LIKE PROTEIN"/>
    <property type="match status" value="1"/>
</dbReference>
<dbReference type="Pfam" id="PF13966">
    <property type="entry name" value="zf-RVT"/>
    <property type="match status" value="1"/>
</dbReference>
<organism evidence="3 4">
    <name type="scientific">Senna tora</name>
    <dbReference type="NCBI Taxonomy" id="362788"/>
    <lineage>
        <taxon>Eukaryota</taxon>
        <taxon>Viridiplantae</taxon>
        <taxon>Streptophyta</taxon>
        <taxon>Embryophyta</taxon>
        <taxon>Tracheophyta</taxon>
        <taxon>Spermatophyta</taxon>
        <taxon>Magnoliopsida</taxon>
        <taxon>eudicotyledons</taxon>
        <taxon>Gunneridae</taxon>
        <taxon>Pentapetalae</taxon>
        <taxon>rosids</taxon>
        <taxon>fabids</taxon>
        <taxon>Fabales</taxon>
        <taxon>Fabaceae</taxon>
        <taxon>Caesalpinioideae</taxon>
        <taxon>Cassia clade</taxon>
        <taxon>Senna</taxon>
    </lineage>
</organism>
<sequence length="376" mass="42285">MEKSISRRIGDGQSTLVFKDNWIPNYPAREVLSSSIRVCPNLLVFTLISSPGVWNREALSVFFPLNVANNILSIPLAREPKDDIWFWALTLNAVWKRIWKLQLPAKFKFFLWRMCREILPVCSNLVKRGVDLETCCPLCKDEEETVSHAILNCVQLRELWSSLPVPFVGESDADMSFIEWFNVAITQWDDDSLCIFAIAAYKMWNKRNEVRLGCTSPPSAVLNESILGLWSELSNLQDRADPPSASQAPSCSWLPLDFNCCKVNVDACKSSAVATGVGVVIRNFQGRVLGALARRATPCASVELLEATTILAGMEFARDLRCPSVVVEGDAQFEFKLLNGQSSSLSWLSTVVDSILSLRYEFSSICFRWFHVALIW</sequence>
<dbReference type="EMBL" id="JAAIUW010000012">
    <property type="protein sequence ID" value="KAF7807429.1"/>
    <property type="molecule type" value="Genomic_DNA"/>
</dbReference>
<dbReference type="PANTHER" id="PTHR47074">
    <property type="entry name" value="BNAC02G40300D PROTEIN"/>
    <property type="match status" value="1"/>
</dbReference>
<dbReference type="InterPro" id="IPR044730">
    <property type="entry name" value="RNase_H-like_dom_plant"/>
</dbReference>
<dbReference type="Proteomes" id="UP000634136">
    <property type="component" value="Unassembled WGS sequence"/>
</dbReference>
<evidence type="ECO:0000259" key="1">
    <source>
        <dbReference type="Pfam" id="PF13456"/>
    </source>
</evidence>
<keyword evidence="4" id="KW-1185">Reference proteome</keyword>
<dbReference type="AlphaFoldDB" id="A0A834SNV4"/>
<dbReference type="GO" id="GO:0004523">
    <property type="term" value="F:RNA-DNA hybrid ribonuclease activity"/>
    <property type="evidence" value="ECO:0007669"/>
    <property type="project" value="InterPro"/>
</dbReference>
<evidence type="ECO:0000259" key="2">
    <source>
        <dbReference type="Pfam" id="PF13966"/>
    </source>
</evidence>
<evidence type="ECO:0008006" key="5">
    <source>
        <dbReference type="Google" id="ProtNLM"/>
    </source>
</evidence>
<dbReference type="Pfam" id="PF13456">
    <property type="entry name" value="RVT_3"/>
    <property type="match status" value="1"/>
</dbReference>
<dbReference type="InterPro" id="IPR052929">
    <property type="entry name" value="RNase_H-like_EbsB-rel"/>
</dbReference>
<reference evidence="3" key="1">
    <citation type="submission" date="2020-09" db="EMBL/GenBank/DDBJ databases">
        <title>Genome-Enabled Discovery of Anthraquinone Biosynthesis in Senna tora.</title>
        <authorList>
            <person name="Kang S.-H."/>
            <person name="Pandey R.P."/>
            <person name="Lee C.-M."/>
            <person name="Sim J.-S."/>
            <person name="Jeong J.-T."/>
            <person name="Choi B.-S."/>
            <person name="Jung M."/>
            <person name="Ginzburg D."/>
            <person name="Zhao K."/>
            <person name="Won S.Y."/>
            <person name="Oh T.-J."/>
            <person name="Yu Y."/>
            <person name="Kim N.-H."/>
            <person name="Lee O.R."/>
            <person name="Lee T.-H."/>
            <person name="Bashyal P."/>
            <person name="Kim T.-S."/>
            <person name="Lee W.-H."/>
            <person name="Kawkins C."/>
            <person name="Kim C.-K."/>
            <person name="Kim J.S."/>
            <person name="Ahn B.O."/>
            <person name="Rhee S.Y."/>
            <person name="Sohng J.K."/>
        </authorList>
    </citation>
    <scope>NUCLEOTIDE SEQUENCE</scope>
    <source>
        <tissue evidence="3">Leaf</tissue>
    </source>
</reference>
<proteinExistence type="predicted"/>
<dbReference type="InterPro" id="IPR026960">
    <property type="entry name" value="RVT-Znf"/>
</dbReference>
<dbReference type="GO" id="GO:0003676">
    <property type="term" value="F:nucleic acid binding"/>
    <property type="evidence" value="ECO:0007669"/>
    <property type="project" value="InterPro"/>
</dbReference>
<dbReference type="OrthoDB" id="1536545at2759"/>
<evidence type="ECO:0000313" key="4">
    <source>
        <dbReference type="Proteomes" id="UP000634136"/>
    </source>
</evidence>
<feature type="domain" description="RNase H type-1" evidence="1">
    <location>
        <begin position="264"/>
        <end position="370"/>
    </location>
</feature>
<name>A0A834SNV4_9FABA</name>
<dbReference type="InterPro" id="IPR002156">
    <property type="entry name" value="RNaseH_domain"/>
</dbReference>
<protein>
    <recommendedName>
        <fullName evidence="5">Reverse transcriptase zinc-binding domain-containing protein</fullName>
    </recommendedName>
</protein>
<accession>A0A834SNV4</accession>
<dbReference type="InterPro" id="IPR036397">
    <property type="entry name" value="RNaseH_sf"/>
</dbReference>
<dbReference type="Gene3D" id="3.30.420.10">
    <property type="entry name" value="Ribonuclease H-like superfamily/Ribonuclease H"/>
    <property type="match status" value="1"/>
</dbReference>
<comment type="caution">
    <text evidence="3">The sequence shown here is derived from an EMBL/GenBank/DDBJ whole genome shotgun (WGS) entry which is preliminary data.</text>
</comment>
<feature type="domain" description="Reverse transcriptase zinc-binding" evidence="2">
    <location>
        <begin position="93"/>
        <end position="160"/>
    </location>
</feature>
<gene>
    <name evidence="3" type="ORF">G2W53_039590</name>
</gene>
<dbReference type="CDD" id="cd06222">
    <property type="entry name" value="RNase_H_like"/>
    <property type="match status" value="1"/>
</dbReference>